<dbReference type="EMBL" id="JAJAGO010000006">
    <property type="protein sequence ID" value="MCT2591007.1"/>
    <property type="molecule type" value="Genomic_DNA"/>
</dbReference>
<dbReference type="Pfam" id="PF13424">
    <property type="entry name" value="TPR_12"/>
    <property type="match status" value="1"/>
</dbReference>
<evidence type="ECO:0000256" key="2">
    <source>
        <dbReference type="SAM" id="MobiDB-lite"/>
    </source>
</evidence>
<accession>A0ABT2JT07</accession>
<dbReference type="InterPro" id="IPR027417">
    <property type="entry name" value="P-loop_NTPase"/>
</dbReference>
<dbReference type="Gene3D" id="1.25.40.10">
    <property type="entry name" value="Tetratricopeptide repeat domain"/>
    <property type="match status" value="2"/>
</dbReference>
<organism evidence="3 4">
    <name type="scientific">Streptomyces gossypii</name>
    <dbReference type="NCBI Taxonomy" id="2883101"/>
    <lineage>
        <taxon>Bacteria</taxon>
        <taxon>Bacillati</taxon>
        <taxon>Actinomycetota</taxon>
        <taxon>Actinomycetes</taxon>
        <taxon>Kitasatosporales</taxon>
        <taxon>Streptomycetaceae</taxon>
        <taxon>Streptomyces</taxon>
    </lineage>
</organism>
<gene>
    <name evidence="3" type="ORF">LHJ74_13990</name>
</gene>
<comment type="caution">
    <text evidence="3">The sequence shown here is derived from an EMBL/GenBank/DDBJ whole genome shotgun (WGS) entry which is preliminary data.</text>
</comment>
<dbReference type="Pfam" id="PF13181">
    <property type="entry name" value="TPR_8"/>
    <property type="match status" value="1"/>
</dbReference>
<dbReference type="PROSITE" id="PS50005">
    <property type="entry name" value="TPR"/>
    <property type="match status" value="1"/>
</dbReference>
<evidence type="ECO:0000313" key="4">
    <source>
        <dbReference type="Proteomes" id="UP001156389"/>
    </source>
</evidence>
<keyword evidence="4" id="KW-1185">Reference proteome</keyword>
<dbReference type="PANTHER" id="PTHR47691:SF3">
    <property type="entry name" value="HTH-TYPE TRANSCRIPTIONAL REGULATOR RV0890C-RELATED"/>
    <property type="match status" value="1"/>
</dbReference>
<dbReference type="InterPro" id="IPR019734">
    <property type="entry name" value="TPR_rpt"/>
</dbReference>
<name>A0ABT2JT07_9ACTN</name>
<dbReference type="SUPFAM" id="SSF48452">
    <property type="entry name" value="TPR-like"/>
    <property type="match status" value="1"/>
</dbReference>
<dbReference type="SMART" id="SM00028">
    <property type="entry name" value="TPR"/>
    <property type="match status" value="4"/>
</dbReference>
<dbReference type="PANTHER" id="PTHR47691">
    <property type="entry name" value="REGULATOR-RELATED"/>
    <property type="match status" value="1"/>
</dbReference>
<evidence type="ECO:0000313" key="3">
    <source>
        <dbReference type="EMBL" id="MCT2591007.1"/>
    </source>
</evidence>
<keyword evidence="1" id="KW-0802">TPR repeat</keyword>
<feature type="repeat" description="TPR" evidence="1">
    <location>
        <begin position="509"/>
        <end position="542"/>
    </location>
</feature>
<dbReference type="PRINTS" id="PR00364">
    <property type="entry name" value="DISEASERSIST"/>
</dbReference>
<dbReference type="InterPro" id="IPR011990">
    <property type="entry name" value="TPR-like_helical_dom_sf"/>
</dbReference>
<dbReference type="RefSeq" id="WP_260218334.1">
    <property type="nucleotide sequence ID" value="NZ_JAJAGO010000006.1"/>
</dbReference>
<dbReference type="Gene3D" id="3.40.50.300">
    <property type="entry name" value="P-loop containing nucleotide triphosphate hydrolases"/>
    <property type="match status" value="1"/>
</dbReference>
<dbReference type="Proteomes" id="UP001156389">
    <property type="component" value="Unassembled WGS sequence"/>
</dbReference>
<dbReference type="SUPFAM" id="SSF52540">
    <property type="entry name" value="P-loop containing nucleoside triphosphate hydrolases"/>
    <property type="match status" value="1"/>
</dbReference>
<sequence>MQARDVHGGIHFHPAPLDLPPVPRQLPPPPGAFVGRTEDLHALGDLRDISPSAAPQLVVVTGPAGVGKSTLASWWLRQGAETFPDGQLYVDLRGNAPSDALPPSSVLERFLRALGSGSVPADFAEQVALWRTVTARRRLALLLDDAFTAAQVRPLLPSGPGSVTVVTSRRHLAGLVSDGAVLHPVRVLAAGDAVELLARGGGRSRVEQDPQAARRVAAQCAHLPLAVCLAAAQLAARPRRPVAALAEALSATGPLEALQVDGDAAVRTALDQSYDLLPKGAAYAYRCIGLLPARSVDSGMLAAVCALPAQSADQLLDTLIQTSLLEDAGDDRYGFHDLVRQHARHRGAREDRQTVLRRFVDWCLAGATAAEAILSPSHRNLARTYEHRPETPVSFAGDAEALAWLDGHRDTLMAAVRHSSDSGWHASCWQLVDAMWPLFLRLRPAELWIEAHALGLEAARRTSDRDGENRMLTSGGNGLRNAGRHREAAEWYRQALRCATEDGDLRQQAQARNGLGHAQLQSGELSSAREHFAQALRLRQSIGYERGVALSRLSLGETALAAGELSTAIGQLEQAHSTLITQQDAYDGARALALLGQAQVRDGAYRTGSAQLREALEQFEASGSAHWQARTCEMLGQAAERAGDPETAQEYYGRALEILRSISPADAERLVDRMRGL</sequence>
<protein>
    <submittedName>
        <fullName evidence="3">Tetratricopeptide repeat protein</fullName>
    </submittedName>
</protein>
<feature type="region of interest" description="Disordered" evidence="2">
    <location>
        <begin position="1"/>
        <end position="22"/>
    </location>
</feature>
<proteinExistence type="predicted"/>
<evidence type="ECO:0000256" key="1">
    <source>
        <dbReference type="PROSITE-ProRule" id="PRU00339"/>
    </source>
</evidence>
<reference evidence="3 4" key="1">
    <citation type="submission" date="2021-10" db="EMBL/GenBank/DDBJ databases">
        <title>Streptomyces gossypii sp. nov., isolated from soil collected from cotton field.</title>
        <authorList>
            <person name="Ge X."/>
            <person name="Chen X."/>
            <person name="Liu W."/>
        </authorList>
    </citation>
    <scope>NUCLEOTIDE SEQUENCE [LARGE SCALE GENOMIC DNA]</scope>
    <source>
        <strain evidence="3 4">N2-109</strain>
    </source>
</reference>